<keyword evidence="1" id="KW-0472">Membrane</keyword>
<organism evidence="3 4">
    <name type="scientific">Cerrena zonata</name>
    <dbReference type="NCBI Taxonomy" id="2478898"/>
    <lineage>
        <taxon>Eukaryota</taxon>
        <taxon>Fungi</taxon>
        <taxon>Dikarya</taxon>
        <taxon>Basidiomycota</taxon>
        <taxon>Agaricomycotina</taxon>
        <taxon>Agaricomycetes</taxon>
        <taxon>Polyporales</taxon>
        <taxon>Cerrenaceae</taxon>
        <taxon>Cerrena</taxon>
    </lineage>
</organism>
<keyword evidence="4" id="KW-1185">Reference proteome</keyword>
<evidence type="ECO:0000256" key="1">
    <source>
        <dbReference type="SAM" id="Phobius"/>
    </source>
</evidence>
<feature type="transmembrane region" description="Helical" evidence="1">
    <location>
        <begin position="119"/>
        <end position="137"/>
    </location>
</feature>
<dbReference type="Proteomes" id="UP001385951">
    <property type="component" value="Unassembled WGS sequence"/>
</dbReference>
<dbReference type="EMBL" id="JASBNA010000002">
    <property type="protein sequence ID" value="KAK7694242.1"/>
    <property type="molecule type" value="Genomic_DNA"/>
</dbReference>
<comment type="caution">
    <text evidence="3">The sequence shown here is derived from an EMBL/GenBank/DDBJ whole genome shotgun (WGS) entry which is preliminary data.</text>
</comment>
<accession>A0AAW0GVT8</accession>
<dbReference type="PANTHER" id="PTHR42109">
    <property type="entry name" value="UNPLACED GENOMIC SCAFFOLD UM_SCAF_CONTIG_1.265, WHOLE GENOME SHOTGUN SEQUENCE"/>
    <property type="match status" value="1"/>
</dbReference>
<dbReference type="PANTHER" id="PTHR42109:SF2">
    <property type="entry name" value="INTEGRAL MEMBRANE PROTEIN"/>
    <property type="match status" value="1"/>
</dbReference>
<dbReference type="InterPro" id="IPR056119">
    <property type="entry name" value="DUF7702"/>
</dbReference>
<gene>
    <name evidence="3" type="ORF">QCA50_001422</name>
</gene>
<feature type="transmembrane region" description="Helical" evidence="1">
    <location>
        <begin position="90"/>
        <end position="107"/>
    </location>
</feature>
<protein>
    <recommendedName>
        <fullName evidence="2">DUF7702 domain-containing protein</fullName>
    </recommendedName>
</protein>
<keyword evidence="1" id="KW-0812">Transmembrane</keyword>
<keyword evidence="1" id="KW-1133">Transmembrane helix</keyword>
<feature type="transmembrane region" description="Helical" evidence="1">
    <location>
        <begin position="20"/>
        <end position="41"/>
    </location>
</feature>
<evidence type="ECO:0000313" key="3">
    <source>
        <dbReference type="EMBL" id="KAK7694242.1"/>
    </source>
</evidence>
<dbReference type="AlphaFoldDB" id="A0AAW0GVT8"/>
<proteinExistence type="predicted"/>
<name>A0AAW0GVT8_9APHY</name>
<reference evidence="3 4" key="1">
    <citation type="submission" date="2022-09" db="EMBL/GenBank/DDBJ databases">
        <authorList>
            <person name="Palmer J.M."/>
        </authorList>
    </citation>
    <scope>NUCLEOTIDE SEQUENCE [LARGE SCALE GENOMIC DNA]</scope>
    <source>
        <strain evidence="3 4">DSM 7382</strain>
    </source>
</reference>
<feature type="transmembrane region" description="Helical" evidence="1">
    <location>
        <begin position="164"/>
        <end position="181"/>
    </location>
</feature>
<evidence type="ECO:0000313" key="4">
    <source>
        <dbReference type="Proteomes" id="UP001385951"/>
    </source>
</evidence>
<feature type="transmembrane region" description="Helical" evidence="1">
    <location>
        <begin position="237"/>
        <end position="258"/>
    </location>
</feature>
<sequence length="287" mass="32067">MSPSSSIDWLISKGLDERGYIAIVELIIYTPIFVTSGFLIFRHGFRRNAGWIYLLILSIVRIAGGSIRLASELGNPHNETLKIVFDNLEAAGVSQLLLATVGFLHTIAQHAFGSKMTHLLQLFDLISTISLVLLIIGETKITGADGDQSKLDAGITLKHTGDTIFLALYVLIVITHGIYWLRRQEIMKNRRKLLLGISIALPFLAVRVVYSVLSSYAPHDPDAESGLAIFNISSGTWYIYLIMGVLAELIVVLIYTFFGMTVPLDEDYASTKMERWEGEEDRQYMRP</sequence>
<dbReference type="Pfam" id="PF24800">
    <property type="entry name" value="DUF7702"/>
    <property type="match status" value="1"/>
</dbReference>
<feature type="domain" description="DUF7702" evidence="2">
    <location>
        <begin position="15"/>
        <end position="262"/>
    </location>
</feature>
<feature type="transmembrane region" description="Helical" evidence="1">
    <location>
        <begin position="193"/>
        <end position="217"/>
    </location>
</feature>
<feature type="transmembrane region" description="Helical" evidence="1">
    <location>
        <begin position="50"/>
        <end position="70"/>
    </location>
</feature>
<evidence type="ECO:0000259" key="2">
    <source>
        <dbReference type="Pfam" id="PF24800"/>
    </source>
</evidence>